<dbReference type="InterPro" id="IPR016186">
    <property type="entry name" value="C-type_lectin-like/link_sf"/>
</dbReference>
<evidence type="ECO:0000256" key="4">
    <source>
        <dbReference type="SAM" id="Phobius"/>
    </source>
</evidence>
<dbReference type="GO" id="GO:0030246">
    <property type="term" value="F:carbohydrate binding"/>
    <property type="evidence" value="ECO:0007669"/>
    <property type="project" value="UniProtKB-KW"/>
</dbReference>
<dbReference type="AlphaFoldDB" id="A0A8T2M4T9"/>
<name>A0A8T2M4T9_ASTMX</name>
<organism evidence="6 7">
    <name type="scientific">Astyanax mexicanus</name>
    <name type="common">Blind cave fish</name>
    <name type="synonym">Astyanax fasciatus mexicanus</name>
    <dbReference type="NCBI Taxonomy" id="7994"/>
    <lineage>
        <taxon>Eukaryota</taxon>
        <taxon>Metazoa</taxon>
        <taxon>Chordata</taxon>
        <taxon>Craniata</taxon>
        <taxon>Vertebrata</taxon>
        <taxon>Euteleostomi</taxon>
        <taxon>Actinopterygii</taxon>
        <taxon>Neopterygii</taxon>
        <taxon>Teleostei</taxon>
        <taxon>Ostariophysi</taxon>
        <taxon>Characiformes</taxon>
        <taxon>Characoidei</taxon>
        <taxon>Acestrorhamphidae</taxon>
        <taxon>Acestrorhamphinae</taxon>
        <taxon>Astyanax</taxon>
    </lineage>
</organism>
<keyword evidence="4" id="KW-0472">Membrane</keyword>
<dbReference type="PANTHER" id="PTHR22803">
    <property type="entry name" value="MANNOSE, PHOSPHOLIPASE, LECTIN RECEPTOR RELATED"/>
    <property type="match status" value="1"/>
</dbReference>
<dbReference type="InterPro" id="IPR033989">
    <property type="entry name" value="CD209-like_CTLD"/>
</dbReference>
<evidence type="ECO:0000259" key="5">
    <source>
        <dbReference type="PROSITE" id="PS50041"/>
    </source>
</evidence>
<keyword evidence="1" id="KW-0430">Lectin</keyword>
<dbReference type="PROSITE" id="PS50041">
    <property type="entry name" value="C_TYPE_LECTIN_2"/>
    <property type="match status" value="1"/>
</dbReference>
<dbReference type="InterPro" id="IPR001304">
    <property type="entry name" value="C-type_lectin-like"/>
</dbReference>
<dbReference type="EMBL" id="JAICCE010000003">
    <property type="protein sequence ID" value="KAG9279353.1"/>
    <property type="molecule type" value="Genomic_DNA"/>
</dbReference>
<evidence type="ECO:0000256" key="2">
    <source>
        <dbReference type="SAM" id="Coils"/>
    </source>
</evidence>
<keyword evidence="4" id="KW-1133">Transmembrane helix</keyword>
<dbReference type="Gene3D" id="3.10.100.10">
    <property type="entry name" value="Mannose-Binding Protein A, subunit A"/>
    <property type="match status" value="1"/>
</dbReference>
<evidence type="ECO:0000256" key="3">
    <source>
        <dbReference type="SAM" id="MobiDB-lite"/>
    </source>
</evidence>
<dbReference type="SMART" id="SM00034">
    <property type="entry name" value="CLECT"/>
    <property type="match status" value="1"/>
</dbReference>
<feature type="coiled-coil region" evidence="2">
    <location>
        <begin position="78"/>
        <end position="112"/>
    </location>
</feature>
<evidence type="ECO:0000313" key="7">
    <source>
        <dbReference type="Proteomes" id="UP000752171"/>
    </source>
</evidence>
<keyword evidence="4" id="KW-0812">Transmembrane</keyword>
<sequence>MSTEEGSHSTEGMYSRLVEDGGTGADEEFGAQPAPSSTGVRGRLAHHGPYKVATACLTAFCLILLMALVAISVHYNRRDTASMDQNSLKEKNRELQNEIDQLKTKLEKLETTPTPQPVQCTDDWLYFNGSCYFISMFSHRWMESQKYCEDKGGHLAIIETDEEQTFLWDKLPRGHWNSYWFGISDEKLEGDWYWVDGTKLVRGFWENGEPNNHVNEDCAYIVKTKVLSRVAFKSWYDAPCSMSIPWICERKAAK</sequence>
<dbReference type="CDD" id="cd03590">
    <property type="entry name" value="CLECT_DC-SIGN_like"/>
    <property type="match status" value="1"/>
</dbReference>
<dbReference type="SUPFAM" id="SSF56436">
    <property type="entry name" value="C-type lectin-like"/>
    <property type="match status" value="1"/>
</dbReference>
<feature type="domain" description="C-type lectin" evidence="5">
    <location>
        <begin position="127"/>
        <end position="249"/>
    </location>
</feature>
<dbReference type="InterPro" id="IPR050111">
    <property type="entry name" value="C-type_lectin/snaclec_domain"/>
</dbReference>
<accession>A0A8T2M4T9</accession>
<feature type="transmembrane region" description="Helical" evidence="4">
    <location>
        <begin position="52"/>
        <end position="73"/>
    </location>
</feature>
<dbReference type="Pfam" id="PF00059">
    <property type="entry name" value="Lectin_C"/>
    <property type="match status" value="1"/>
</dbReference>
<dbReference type="Proteomes" id="UP000752171">
    <property type="component" value="Unassembled WGS sequence"/>
</dbReference>
<keyword evidence="2" id="KW-0175">Coiled coil</keyword>
<reference evidence="6 7" key="1">
    <citation type="submission" date="2021-07" db="EMBL/GenBank/DDBJ databases">
        <authorList>
            <person name="Imarazene B."/>
            <person name="Zahm M."/>
            <person name="Klopp C."/>
            <person name="Cabau C."/>
            <person name="Beille S."/>
            <person name="Jouanno E."/>
            <person name="Castinel A."/>
            <person name="Lluch J."/>
            <person name="Gil L."/>
            <person name="Kuchtly C."/>
            <person name="Lopez Roques C."/>
            <person name="Donnadieu C."/>
            <person name="Parrinello H."/>
            <person name="Journot L."/>
            <person name="Du K."/>
            <person name="Schartl M."/>
            <person name="Retaux S."/>
            <person name="Guiguen Y."/>
        </authorList>
    </citation>
    <scope>NUCLEOTIDE SEQUENCE [LARGE SCALE GENOMIC DNA]</scope>
    <source>
        <strain evidence="6">Pach_M1</strain>
        <tissue evidence="6">Testis</tissue>
    </source>
</reference>
<evidence type="ECO:0000256" key="1">
    <source>
        <dbReference type="ARBA" id="ARBA00022734"/>
    </source>
</evidence>
<evidence type="ECO:0000313" key="6">
    <source>
        <dbReference type="EMBL" id="KAG9279353.1"/>
    </source>
</evidence>
<comment type="caution">
    <text evidence="6">The sequence shown here is derived from an EMBL/GenBank/DDBJ whole genome shotgun (WGS) entry which is preliminary data.</text>
</comment>
<gene>
    <name evidence="6" type="primary">CLEC4E</name>
    <name evidence="6" type="ORF">AMEX_G4870</name>
</gene>
<protein>
    <submittedName>
        <fullName evidence="6">CD209 antigen-like protein C isoform X1</fullName>
    </submittedName>
</protein>
<feature type="region of interest" description="Disordered" evidence="3">
    <location>
        <begin position="1"/>
        <end position="41"/>
    </location>
</feature>
<proteinExistence type="predicted"/>
<dbReference type="InterPro" id="IPR016187">
    <property type="entry name" value="CTDL_fold"/>
</dbReference>